<feature type="region of interest" description="Disordered" evidence="1">
    <location>
        <begin position="1"/>
        <end position="136"/>
    </location>
</feature>
<dbReference type="GO" id="GO:0003723">
    <property type="term" value="F:RNA binding"/>
    <property type="evidence" value="ECO:0007669"/>
    <property type="project" value="TreeGrafter"/>
</dbReference>
<dbReference type="GO" id="GO:0005681">
    <property type="term" value="C:spliceosomal complex"/>
    <property type="evidence" value="ECO:0007669"/>
    <property type="project" value="TreeGrafter"/>
</dbReference>
<feature type="compositionally biased region" description="Basic residues" evidence="1">
    <location>
        <begin position="304"/>
        <end position="313"/>
    </location>
</feature>
<dbReference type="InterPro" id="IPR052225">
    <property type="entry name" value="Ser/Arg_repetitive_matrix"/>
</dbReference>
<gene>
    <name evidence="2" type="ORF">KI387_005101</name>
</gene>
<comment type="caution">
    <text evidence="2">The sequence shown here is derived from an EMBL/GenBank/DDBJ whole genome shotgun (WGS) entry which is preliminary data.</text>
</comment>
<name>A0AA38GMW6_TAXCH</name>
<evidence type="ECO:0000313" key="2">
    <source>
        <dbReference type="EMBL" id="KAH9324923.1"/>
    </source>
</evidence>
<dbReference type="OMA" id="LQSHIEY"/>
<organism evidence="2 3">
    <name type="scientific">Taxus chinensis</name>
    <name type="common">Chinese yew</name>
    <name type="synonym">Taxus wallichiana var. chinensis</name>
    <dbReference type="NCBI Taxonomy" id="29808"/>
    <lineage>
        <taxon>Eukaryota</taxon>
        <taxon>Viridiplantae</taxon>
        <taxon>Streptophyta</taxon>
        <taxon>Embryophyta</taxon>
        <taxon>Tracheophyta</taxon>
        <taxon>Spermatophyta</taxon>
        <taxon>Pinopsida</taxon>
        <taxon>Pinidae</taxon>
        <taxon>Conifers II</taxon>
        <taxon>Cupressales</taxon>
        <taxon>Taxaceae</taxon>
        <taxon>Taxus</taxon>
    </lineage>
</organism>
<evidence type="ECO:0000313" key="3">
    <source>
        <dbReference type="Proteomes" id="UP000824469"/>
    </source>
</evidence>
<dbReference type="PANTHER" id="PTHR23148">
    <property type="entry name" value="SERINE/ARGININE REGULATED NUCLEAR MATRIX PROTEIN"/>
    <property type="match status" value="1"/>
</dbReference>
<feature type="compositionally biased region" description="Basic and acidic residues" evidence="1">
    <location>
        <begin position="1"/>
        <end position="25"/>
    </location>
</feature>
<feature type="non-terminal residue" evidence="2">
    <location>
        <position position="436"/>
    </location>
</feature>
<accession>A0AA38GMW6</accession>
<dbReference type="GO" id="GO:0048024">
    <property type="term" value="P:regulation of mRNA splicing, via spliceosome"/>
    <property type="evidence" value="ECO:0007669"/>
    <property type="project" value="TreeGrafter"/>
</dbReference>
<dbReference type="PANTHER" id="PTHR23148:SF0">
    <property type="entry name" value="SERINE_ARGININE REPETITIVE MATRIX PROTEIN 1"/>
    <property type="match status" value="1"/>
</dbReference>
<evidence type="ECO:0000256" key="1">
    <source>
        <dbReference type="SAM" id="MobiDB-lite"/>
    </source>
</evidence>
<dbReference type="AlphaFoldDB" id="A0AA38GMW6"/>
<feature type="region of interest" description="Disordered" evidence="1">
    <location>
        <begin position="195"/>
        <end position="418"/>
    </location>
</feature>
<proteinExistence type="predicted"/>
<feature type="compositionally biased region" description="Basic residues" evidence="1">
    <location>
        <begin position="351"/>
        <end position="373"/>
    </location>
</feature>
<feature type="compositionally biased region" description="Basic and acidic residues" evidence="1">
    <location>
        <begin position="395"/>
        <end position="405"/>
    </location>
</feature>
<protein>
    <submittedName>
        <fullName evidence="2">Uncharacterized protein</fullName>
    </submittedName>
</protein>
<feature type="compositionally biased region" description="Basic and acidic residues" evidence="1">
    <location>
        <begin position="104"/>
        <end position="136"/>
    </location>
</feature>
<dbReference type="EMBL" id="JAHRHJ020000002">
    <property type="protein sequence ID" value="KAH9324923.1"/>
    <property type="molecule type" value="Genomic_DNA"/>
</dbReference>
<feature type="compositionally biased region" description="Basic and acidic residues" evidence="1">
    <location>
        <begin position="261"/>
        <end position="280"/>
    </location>
</feature>
<feature type="compositionally biased region" description="Low complexity" evidence="1">
    <location>
        <begin position="71"/>
        <end position="81"/>
    </location>
</feature>
<feature type="compositionally biased region" description="Basic and acidic residues" evidence="1">
    <location>
        <begin position="314"/>
        <end position="323"/>
    </location>
</feature>
<sequence length="436" mass="50539">TRVKRFTDHKHVDRDENEGERRELPRAGGQKSVESPVYRHSLPIHPRSPQRDVRMRSEGTSNMLDSPLAYQSSPNQSPSPQHVLTTHMNEEKRLLSPHHRQMGRARERGSPNESPEPRKKPEQNNRVMVDRVEVPSRRDVTVPHVLERKEYGPRRSVHDRDIPTDVLLNRSGEKRGRHEGYEPKRKEYHTFSGLDYPQRRSDKQTSYPSEGLEYGPGILGHGQSLPVYSDNRSGVNRPGTVLQSHIEYDDEEGAVGLKRSSSRDSPADDDSDTFKVDAVHKLIPKPEPIKLMAGSDSEENDGYRRKHVEKRKAKRDEIAGKIMDDDEDGTMSPRREAKRRKKEEKRLRKEEKRKRREERHRRKEERRASKAKAKALPTVATSERDSAAEDSEDDCHDRDHSHQSPDDEMEDEQKRLEIELRRKALESLRAKKAISH</sequence>
<reference evidence="2 3" key="1">
    <citation type="journal article" date="2021" name="Nat. Plants">
        <title>The Taxus genome provides insights into paclitaxel biosynthesis.</title>
        <authorList>
            <person name="Xiong X."/>
            <person name="Gou J."/>
            <person name="Liao Q."/>
            <person name="Li Y."/>
            <person name="Zhou Q."/>
            <person name="Bi G."/>
            <person name="Li C."/>
            <person name="Du R."/>
            <person name="Wang X."/>
            <person name="Sun T."/>
            <person name="Guo L."/>
            <person name="Liang H."/>
            <person name="Lu P."/>
            <person name="Wu Y."/>
            <person name="Zhang Z."/>
            <person name="Ro D.K."/>
            <person name="Shang Y."/>
            <person name="Huang S."/>
            <person name="Yan J."/>
        </authorList>
    </citation>
    <scope>NUCLEOTIDE SEQUENCE [LARGE SCALE GENOMIC DNA]</scope>
    <source>
        <strain evidence="2">Ta-2019</strain>
    </source>
</reference>
<dbReference type="Proteomes" id="UP000824469">
    <property type="component" value="Unassembled WGS sequence"/>
</dbReference>
<keyword evidence="3" id="KW-1185">Reference proteome</keyword>